<evidence type="ECO:0000256" key="4">
    <source>
        <dbReference type="RuleBase" id="RU003719"/>
    </source>
</evidence>
<organism evidence="7 8">
    <name type="scientific">Emergencia timonensis</name>
    <dbReference type="NCBI Taxonomy" id="1776384"/>
    <lineage>
        <taxon>Bacteria</taxon>
        <taxon>Bacillati</taxon>
        <taxon>Bacillota</taxon>
        <taxon>Clostridia</taxon>
        <taxon>Peptostreptococcales</taxon>
        <taxon>Anaerovoracaceae</taxon>
        <taxon>Emergencia</taxon>
    </lineage>
</organism>
<dbReference type="EMBL" id="QRMS01000002">
    <property type="protein sequence ID" value="RHJ88486.1"/>
    <property type="molecule type" value="Genomic_DNA"/>
</dbReference>
<dbReference type="PANTHER" id="PTHR43026:SF1">
    <property type="entry name" value="2-HYDROXYACID DEHYDROGENASE HOMOLOG 1-RELATED"/>
    <property type="match status" value="1"/>
</dbReference>
<dbReference type="InterPro" id="IPR058205">
    <property type="entry name" value="D-LDH-like"/>
</dbReference>
<dbReference type="PROSITE" id="PS00671">
    <property type="entry name" value="D_2_HYDROXYACID_DH_3"/>
    <property type="match status" value="1"/>
</dbReference>
<dbReference type="Proteomes" id="UP000284841">
    <property type="component" value="Unassembled WGS sequence"/>
</dbReference>
<accession>A0A415E4A5</accession>
<dbReference type="Pfam" id="PF02826">
    <property type="entry name" value="2-Hacid_dh_C"/>
    <property type="match status" value="1"/>
</dbReference>
<feature type="domain" description="D-isomer specific 2-hydroxyacid dehydrogenase catalytic" evidence="5">
    <location>
        <begin position="5"/>
        <end position="321"/>
    </location>
</feature>
<name>A0A415E4A5_9FIRM</name>
<keyword evidence="3" id="KW-0520">NAD</keyword>
<comment type="caution">
    <text evidence="7">The sequence shown here is derived from an EMBL/GenBank/DDBJ whole genome shotgun (WGS) entry which is preliminary data.</text>
</comment>
<dbReference type="InterPro" id="IPR036291">
    <property type="entry name" value="NAD(P)-bd_dom_sf"/>
</dbReference>
<dbReference type="OrthoDB" id="9805416at2"/>
<dbReference type="Gene3D" id="3.40.50.720">
    <property type="entry name" value="NAD(P)-binding Rossmann-like Domain"/>
    <property type="match status" value="2"/>
</dbReference>
<dbReference type="InterPro" id="IPR006140">
    <property type="entry name" value="D-isomer_DH_NAD-bd"/>
</dbReference>
<keyword evidence="2 4" id="KW-0560">Oxidoreductase</keyword>
<evidence type="ECO:0000313" key="7">
    <source>
        <dbReference type="EMBL" id="RHJ88486.1"/>
    </source>
</evidence>
<dbReference type="InterPro" id="IPR029753">
    <property type="entry name" value="D-isomer_DH_CS"/>
</dbReference>
<evidence type="ECO:0000313" key="8">
    <source>
        <dbReference type="Proteomes" id="UP000284841"/>
    </source>
</evidence>
<evidence type="ECO:0000256" key="2">
    <source>
        <dbReference type="ARBA" id="ARBA00023002"/>
    </source>
</evidence>
<keyword evidence="8" id="KW-1185">Reference proteome</keyword>
<dbReference type="AlphaFoldDB" id="A0A415E4A5"/>
<evidence type="ECO:0000256" key="1">
    <source>
        <dbReference type="ARBA" id="ARBA00005854"/>
    </source>
</evidence>
<dbReference type="CDD" id="cd12185">
    <property type="entry name" value="HGDH_LDH_like"/>
    <property type="match status" value="1"/>
</dbReference>
<dbReference type="GO" id="GO:0051287">
    <property type="term" value="F:NAD binding"/>
    <property type="evidence" value="ECO:0007669"/>
    <property type="project" value="InterPro"/>
</dbReference>
<evidence type="ECO:0000256" key="3">
    <source>
        <dbReference type="ARBA" id="ARBA00023027"/>
    </source>
</evidence>
<protein>
    <submittedName>
        <fullName evidence="7">Lactate dehydrogenase</fullName>
    </submittedName>
</protein>
<comment type="similarity">
    <text evidence="1 4">Belongs to the D-isomer specific 2-hydroxyacid dehydrogenase family.</text>
</comment>
<sequence>MKIFIYNLREYDEKFFFDQLTQEYGFDYTGYDDYQTVENIPMVRGHEAVSILASECTDEMLAAFADNGVRYILTRSIGTDHINLQKCRELGIRVGHSQYSPDSVANYTIMLMLMVCRRFAHIMKRAELQDYSFKNKMGRELSGCTVGIIGTGRIGKTVIDHLAGFGCKMLAYDLYQNPEVSERAEYVSLEELFAQSDIVTLHTPATKENYHLIDREAIKTMKDGCMIINAARGTLVDSDALIEGIESRKVGGAALDVLEDEAGLYFLNRSGEVISNRQMAILKSFPNVILSPHTAFYTDEAVSDMCRCVFESVRAFEAGEVNPLEA</sequence>
<dbReference type="PROSITE" id="PS00065">
    <property type="entry name" value="D_2_HYDROXYACID_DH_1"/>
    <property type="match status" value="1"/>
</dbReference>
<feature type="domain" description="D-isomer specific 2-hydroxyacid dehydrogenase NAD-binding" evidence="6">
    <location>
        <begin position="109"/>
        <end position="295"/>
    </location>
</feature>
<dbReference type="GeneID" id="83006404"/>
<dbReference type="Pfam" id="PF00389">
    <property type="entry name" value="2-Hacid_dh"/>
    <property type="match status" value="1"/>
</dbReference>
<dbReference type="InterPro" id="IPR006139">
    <property type="entry name" value="D-isomer_2_OHA_DH_cat_dom"/>
</dbReference>
<gene>
    <name evidence="7" type="ORF">DW099_08870</name>
</gene>
<dbReference type="GO" id="GO:0008720">
    <property type="term" value="F:D-lactate dehydrogenase (NAD+) activity"/>
    <property type="evidence" value="ECO:0007669"/>
    <property type="project" value="TreeGrafter"/>
</dbReference>
<evidence type="ECO:0000259" key="5">
    <source>
        <dbReference type="Pfam" id="PF00389"/>
    </source>
</evidence>
<reference evidence="7 8" key="1">
    <citation type="submission" date="2018-08" db="EMBL/GenBank/DDBJ databases">
        <title>A genome reference for cultivated species of the human gut microbiota.</title>
        <authorList>
            <person name="Zou Y."/>
            <person name="Xue W."/>
            <person name="Luo G."/>
        </authorList>
    </citation>
    <scope>NUCLEOTIDE SEQUENCE [LARGE SCALE GENOMIC DNA]</scope>
    <source>
        <strain evidence="7 8">AM07-24</strain>
    </source>
</reference>
<dbReference type="PROSITE" id="PS00670">
    <property type="entry name" value="D_2_HYDROXYACID_DH_2"/>
    <property type="match status" value="1"/>
</dbReference>
<dbReference type="SUPFAM" id="SSF51735">
    <property type="entry name" value="NAD(P)-binding Rossmann-fold domains"/>
    <property type="match status" value="1"/>
</dbReference>
<dbReference type="RefSeq" id="WP_067542631.1">
    <property type="nucleotide sequence ID" value="NZ_AP025567.1"/>
</dbReference>
<dbReference type="STRING" id="1776384.GCA_900086585_04128"/>
<proteinExistence type="inferred from homology"/>
<dbReference type="PANTHER" id="PTHR43026">
    <property type="entry name" value="2-HYDROXYACID DEHYDROGENASE HOMOLOG 1-RELATED"/>
    <property type="match status" value="1"/>
</dbReference>
<dbReference type="InterPro" id="IPR029752">
    <property type="entry name" value="D-isomer_DH_CS1"/>
</dbReference>
<evidence type="ECO:0000259" key="6">
    <source>
        <dbReference type="Pfam" id="PF02826"/>
    </source>
</evidence>
<dbReference type="SUPFAM" id="SSF52283">
    <property type="entry name" value="Formate/glycerate dehydrogenase catalytic domain-like"/>
    <property type="match status" value="1"/>
</dbReference>